<evidence type="ECO:0000313" key="3">
    <source>
        <dbReference type="EMBL" id="GJS56941.1"/>
    </source>
</evidence>
<evidence type="ECO:0000256" key="1">
    <source>
        <dbReference type="SAM" id="MobiDB-lite"/>
    </source>
</evidence>
<evidence type="ECO:0000313" key="4">
    <source>
        <dbReference type="Proteomes" id="UP001151760"/>
    </source>
</evidence>
<dbReference type="PANTHER" id="PTHR11439">
    <property type="entry name" value="GAG-POL-RELATED RETROTRANSPOSON"/>
    <property type="match status" value="1"/>
</dbReference>
<keyword evidence="4" id="KW-1185">Reference proteome</keyword>
<dbReference type="CDD" id="cd09272">
    <property type="entry name" value="RNase_HI_RT_Ty1"/>
    <property type="match status" value="1"/>
</dbReference>
<organism evidence="3 4">
    <name type="scientific">Tanacetum coccineum</name>
    <dbReference type="NCBI Taxonomy" id="301880"/>
    <lineage>
        <taxon>Eukaryota</taxon>
        <taxon>Viridiplantae</taxon>
        <taxon>Streptophyta</taxon>
        <taxon>Embryophyta</taxon>
        <taxon>Tracheophyta</taxon>
        <taxon>Spermatophyta</taxon>
        <taxon>Magnoliopsida</taxon>
        <taxon>eudicotyledons</taxon>
        <taxon>Gunneridae</taxon>
        <taxon>Pentapetalae</taxon>
        <taxon>asterids</taxon>
        <taxon>campanulids</taxon>
        <taxon>Asterales</taxon>
        <taxon>Asteraceae</taxon>
        <taxon>Asteroideae</taxon>
        <taxon>Anthemideae</taxon>
        <taxon>Anthemidinae</taxon>
        <taxon>Tanacetum</taxon>
    </lineage>
</organism>
<comment type="caution">
    <text evidence="3">The sequence shown here is derived from an EMBL/GenBank/DDBJ whole genome shotgun (WGS) entry which is preliminary data.</text>
</comment>
<accession>A0ABQ4WW88</accession>
<feature type="domain" description="Reverse transcriptase Ty1/copia-type" evidence="2">
    <location>
        <begin position="224"/>
        <end position="467"/>
    </location>
</feature>
<reference evidence="3" key="2">
    <citation type="submission" date="2022-01" db="EMBL/GenBank/DDBJ databases">
        <authorList>
            <person name="Yamashiro T."/>
            <person name="Shiraishi A."/>
            <person name="Satake H."/>
            <person name="Nakayama K."/>
        </authorList>
    </citation>
    <scope>NUCLEOTIDE SEQUENCE</scope>
</reference>
<name>A0ABQ4WW88_9ASTR</name>
<dbReference type="Pfam" id="PF07727">
    <property type="entry name" value="RVT_2"/>
    <property type="match status" value="1"/>
</dbReference>
<protein>
    <submittedName>
        <fullName evidence="3">Copia protein</fullName>
    </submittedName>
</protein>
<evidence type="ECO:0000259" key="2">
    <source>
        <dbReference type="Pfam" id="PF07727"/>
    </source>
</evidence>
<feature type="region of interest" description="Disordered" evidence="1">
    <location>
        <begin position="114"/>
        <end position="144"/>
    </location>
</feature>
<reference evidence="3" key="1">
    <citation type="journal article" date="2022" name="Int. J. Mol. Sci.">
        <title>Draft Genome of Tanacetum Coccineum: Genomic Comparison of Closely Related Tanacetum-Family Plants.</title>
        <authorList>
            <person name="Yamashiro T."/>
            <person name="Shiraishi A."/>
            <person name="Nakayama K."/>
            <person name="Satake H."/>
        </authorList>
    </citation>
    <scope>NUCLEOTIDE SEQUENCE</scope>
</reference>
<dbReference type="PANTHER" id="PTHR11439:SF486">
    <property type="entry name" value="RLK (RECEPTOR-LIKE KINASE) PROTEIN, PUTATIVE-RELATED"/>
    <property type="match status" value="1"/>
</dbReference>
<feature type="compositionally biased region" description="Basic and acidic residues" evidence="1">
    <location>
        <begin position="115"/>
        <end position="126"/>
    </location>
</feature>
<proteinExistence type="predicted"/>
<gene>
    <name evidence="3" type="ORF">Tco_0651725</name>
</gene>
<sequence>MMAIFPCLVEEIRKTHEKDVSWNEPSLLYLDPRTKQSETEVQKIMHLQEIANQLPDAFTDTKRVTKSHIPAANAPARVEIPNKQAGNNIAQESQSVLKRGVHWFKGKKSRVFKRKGTEKNSDHDENVLDGTQDIKTSPEEEMNDMNKEMSINYSQTNILWDRNEIGDIDEIFSYSVASDIMGGDDDPEPKSVIDCQNRPDWDKWKDAMQAELNSLNKRKVFGPIVTTPRDVKPVGCRWIFVQKRNEKNEVTRYKARLVAQGFSQRPGIDYEETYSPVMDAITFRYLISLAVSKNLEMRLMDVVTAYLYGSIDNDIYMKIPEGFKIPESLSSKPKEMYSIKLQRSLYGLKQSGRMWYNRLSDYLISKGYKSNLICPCVFIKKTTSGFVIIAVYVDDLNIIGTNKEINEVVMHLKEEFEMKDLGKTKYCLGLQIEHMPNGILVHQSNYTKTVLKRFNMDKAKSLSTPMVGRSLNVDNDSFRPCEEGEDVLGPEVPYLSAIGDLMYLTNCTRPDISFAVNLFARFSSSPIKRHWNGIKHIFRYLRGSTDLGLFYSNNSKQGLVGYADAGYLSDPHKARSQTGYVFLNGGTAISWRSQKQTLVATSSNHAEVIALHDDSRECVWLRSMTQLIVTSCGLSIKKSPTIIYEDNAACVAQIKEGYIKSDRTKHIPPRYFVYTQDLIKDNQIEMKYVQSSNNSADLFTKALPTSVFKKHVHAIGMRHVQKT</sequence>
<dbReference type="InterPro" id="IPR043502">
    <property type="entry name" value="DNA/RNA_pol_sf"/>
</dbReference>
<dbReference type="InterPro" id="IPR013103">
    <property type="entry name" value="RVT_2"/>
</dbReference>
<dbReference type="SUPFAM" id="SSF56672">
    <property type="entry name" value="DNA/RNA polymerases"/>
    <property type="match status" value="1"/>
</dbReference>
<dbReference type="Proteomes" id="UP001151760">
    <property type="component" value="Unassembled WGS sequence"/>
</dbReference>
<dbReference type="EMBL" id="BQNB010008971">
    <property type="protein sequence ID" value="GJS56941.1"/>
    <property type="molecule type" value="Genomic_DNA"/>
</dbReference>